<keyword evidence="2" id="KW-0326">Glycosidase</keyword>
<proteinExistence type="predicted"/>
<dbReference type="Pfam" id="PF00128">
    <property type="entry name" value="Alpha-amylase"/>
    <property type="match status" value="2"/>
</dbReference>
<sequence length="414" mass="45783">MAYRPGWVDHLIGWHVYPLGFVGASTRLESQEVSHRLAHLEAWLDHAVALGCSGLALGPVFSSASHGYDTLDYFTIDPRLGDDDDFDHLLQAAHARGLSVLLDGVVNHVSRRNRIVQDAQSAGPDSDAGRMVRWCEGHLDVFEGHSDLVALNHDNPAVREHVTRIMNYWCGRGVDGWRLDAAYSVNPEFWAAVLPPVREKRPDVWIFGEVIHGDYAGIVRASGMDSVTQYELWKGIWSSIESRNFFELDHALGRHNEFSDVFTPVTFVGNHDVTRIASRVGQDGAVLATAILATIGGIPLIYYGDELASRGVKEERFGGDDDIRPVFPASPADLSNLGADTLRAHQNLLGLRRRHPWLVDARTESLDLTNERYVYRTGVPGVEPLIVELDVRDGCSVLIREAGQVIWSSGASPL</sequence>
<accession>A0AA44U5K1</accession>
<keyword evidence="1" id="KW-0378">Hydrolase</keyword>
<dbReference type="RefSeq" id="WP_002521954.1">
    <property type="nucleotide sequence ID" value="NZ_CAJTKC010000001.1"/>
</dbReference>
<evidence type="ECO:0000256" key="1">
    <source>
        <dbReference type="ARBA" id="ARBA00022801"/>
    </source>
</evidence>
<dbReference type="SUPFAM" id="SSF51445">
    <property type="entry name" value="(Trans)glycosidases"/>
    <property type="match status" value="1"/>
</dbReference>
<dbReference type="SMART" id="SM00642">
    <property type="entry name" value="Aamy"/>
    <property type="match status" value="1"/>
</dbReference>
<dbReference type="Proteomes" id="UP000223982">
    <property type="component" value="Unassembled WGS sequence"/>
</dbReference>
<dbReference type="CDD" id="cd11354">
    <property type="entry name" value="AmyAc_bac_CMD_like"/>
    <property type="match status" value="1"/>
</dbReference>
<dbReference type="InterPro" id="IPR017853">
    <property type="entry name" value="GH"/>
</dbReference>
<dbReference type="EMBL" id="LKVB01000003">
    <property type="protein sequence ID" value="PHJ27809.1"/>
    <property type="molecule type" value="Genomic_DNA"/>
</dbReference>
<organism evidence="4 5">
    <name type="scientific">Cutibacterium acnes</name>
    <name type="common">Propionibacterium acnes</name>
    <dbReference type="NCBI Taxonomy" id="1747"/>
    <lineage>
        <taxon>Bacteria</taxon>
        <taxon>Bacillati</taxon>
        <taxon>Actinomycetota</taxon>
        <taxon>Actinomycetes</taxon>
        <taxon>Propionibacteriales</taxon>
        <taxon>Propionibacteriaceae</taxon>
        <taxon>Cutibacterium</taxon>
    </lineage>
</organism>
<protein>
    <submittedName>
        <fullName evidence="4">Alpha-amylase</fullName>
    </submittedName>
</protein>
<dbReference type="PANTHER" id="PTHR10357:SF210">
    <property type="entry name" value="MALTODEXTRIN GLUCOSIDASE"/>
    <property type="match status" value="1"/>
</dbReference>
<dbReference type="InterPro" id="IPR006047">
    <property type="entry name" value="GH13_cat_dom"/>
</dbReference>
<evidence type="ECO:0000259" key="3">
    <source>
        <dbReference type="SMART" id="SM00642"/>
    </source>
</evidence>
<dbReference type="GO" id="GO:0016798">
    <property type="term" value="F:hydrolase activity, acting on glycosyl bonds"/>
    <property type="evidence" value="ECO:0007669"/>
    <property type="project" value="UniProtKB-KW"/>
</dbReference>
<evidence type="ECO:0000313" key="4">
    <source>
        <dbReference type="EMBL" id="PHJ27809.1"/>
    </source>
</evidence>
<comment type="caution">
    <text evidence="4">The sequence shown here is derived from an EMBL/GenBank/DDBJ whole genome shotgun (WGS) entry which is preliminary data.</text>
</comment>
<evidence type="ECO:0000313" key="5">
    <source>
        <dbReference type="Proteomes" id="UP000223982"/>
    </source>
</evidence>
<dbReference type="Gene3D" id="3.20.20.80">
    <property type="entry name" value="Glycosidases"/>
    <property type="match status" value="1"/>
</dbReference>
<dbReference type="PANTHER" id="PTHR10357">
    <property type="entry name" value="ALPHA-AMYLASE FAMILY MEMBER"/>
    <property type="match status" value="1"/>
</dbReference>
<evidence type="ECO:0000256" key="2">
    <source>
        <dbReference type="ARBA" id="ARBA00023295"/>
    </source>
</evidence>
<dbReference type="AlphaFoldDB" id="A0AA44U5K1"/>
<feature type="domain" description="Glycosyl hydrolase family 13 catalytic" evidence="3">
    <location>
        <begin position="15"/>
        <end position="352"/>
    </location>
</feature>
<name>A0AA44U5K1_CUTAC</name>
<dbReference type="GO" id="GO:0005975">
    <property type="term" value="P:carbohydrate metabolic process"/>
    <property type="evidence" value="ECO:0007669"/>
    <property type="project" value="InterPro"/>
</dbReference>
<reference evidence="4 5" key="1">
    <citation type="submission" date="2017-02" db="EMBL/GenBank/DDBJ databases">
        <title>Prevalence of linear plasmids in Propionibacterium acnes isolates obtained from cancerous prostatic tissue.</title>
        <authorList>
            <person name="Davidsson S."/>
            <person name="Bruggemann H."/>
        </authorList>
    </citation>
    <scope>NUCLEOTIDE SEQUENCE [LARGE SCALE GENOMIC DNA]</scope>
    <source>
        <strain evidence="4 5">09-9</strain>
    </source>
</reference>
<gene>
    <name evidence="4" type="ORF">APS60_03160</name>
</gene>